<gene>
    <name evidence="6" type="ORF">ATK06_1446</name>
</gene>
<evidence type="ECO:0000313" key="6">
    <source>
        <dbReference type="EMBL" id="PFG28338.1"/>
    </source>
</evidence>
<feature type="region of interest" description="Disordered" evidence="4">
    <location>
        <begin position="291"/>
        <end position="311"/>
    </location>
</feature>
<dbReference type="GO" id="GO:0005737">
    <property type="term" value="C:cytoplasm"/>
    <property type="evidence" value="ECO:0007669"/>
    <property type="project" value="TreeGrafter"/>
</dbReference>
<dbReference type="InterPro" id="IPR050275">
    <property type="entry name" value="PGM_Phosphatase"/>
</dbReference>
<dbReference type="SMART" id="SM00855">
    <property type="entry name" value="PGAM"/>
    <property type="match status" value="1"/>
</dbReference>
<dbReference type="GO" id="GO:0016791">
    <property type="term" value="F:phosphatase activity"/>
    <property type="evidence" value="ECO:0007669"/>
    <property type="project" value="TreeGrafter"/>
</dbReference>
<dbReference type="Pfam" id="PF00300">
    <property type="entry name" value="His_Phos_1"/>
    <property type="match status" value="1"/>
</dbReference>
<dbReference type="InterPro" id="IPR029033">
    <property type="entry name" value="His_PPase_superfam"/>
</dbReference>
<feature type="active site" description="Tele-phosphohistidine intermediate" evidence="1">
    <location>
        <position position="200"/>
    </location>
</feature>
<feature type="binding site" evidence="3">
    <location>
        <position position="250"/>
    </location>
    <ligand>
        <name>substrate</name>
    </ligand>
</feature>
<dbReference type="InterPro" id="IPR002156">
    <property type="entry name" value="RNaseH_domain"/>
</dbReference>
<dbReference type="PANTHER" id="PTHR48100:SF1">
    <property type="entry name" value="HISTIDINE PHOSPHATASE FAMILY PROTEIN-RELATED"/>
    <property type="match status" value="1"/>
</dbReference>
<dbReference type="PROSITE" id="PS50879">
    <property type="entry name" value="RNASE_H_1"/>
    <property type="match status" value="1"/>
</dbReference>
<dbReference type="Gene3D" id="3.40.50.1240">
    <property type="entry name" value="Phosphoglycerate mutase-like"/>
    <property type="match status" value="1"/>
</dbReference>
<feature type="active site" description="Proton donor/acceptor; for phosphatase activity" evidence="1">
    <location>
        <position position="274"/>
    </location>
</feature>
<dbReference type="GO" id="GO:0003676">
    <property type="term" value="F:nucleic acid binding"/>
    <property type="evidence" value="ECO:0007669"/>
    <property type="project" value="InterPro"/>
</dbReference>
<dbReference type="Gene3D" id="3.30.420.10">
    <property type="entry name" value="Ribonuclease H-like superfamily/Ribonuclease H"/>
    <property type="match status" value="1"/>
</dbReference>
<evidence type="ECO:0000256" key="1">
    <source>
        <dbReference type="PIRSR" id="PIRSR036922-1"/>
    </source>
</evidence>
<sequence length="398" mass="43194">MDVYKDAVIIEADGGSRGNPGIAGSGTVVYTGDHKKVLREIAWVFADKVTNNVAEYRGLINGLRAAAELGAQTVTVFMDSKLVVEQMSGRWKIKHPDMQKLALEARDLMSGFQKVHFEWVPRKRNAKADALANEAMDAAAKGAPEGPLGGGETASEENPGPQDGLFEPTVSENTQAAQPSDFSTQTAESVPVTRIIAVRHGQTPSSAAKLYAGHDDKELTDHGHEQARVLAKDLARRETIDVILSSPLARARQTARYLSTATGVDVTVDDGLLEIDFGTWDGLSFQEARERDPELHERWTTDTAVSPPGGESIQALHRRVTAWRKEVVAQHPGKTVAVVTHVHPIKSLIRQGLGCGPEVFRNLFLDLASWSIIDFTGDSGVIRAVNHVPYLEPSSNSE</sequence>
<dbReference type="AlphaFoldDB" id="A0A2A9DNR8"/>
<evidence type="ECO:0000256" key="4">
    <source>
        <dbReference type="SAM" id="MobiDB-lite"/>
    </source>
</evidence>
<dbReference type="OrthoDB" id="5296884at2"/>
<organism evidence="6 7">
    <name type="scientific">Corynebacterium renale</name>
    <dbReference type="NCBI Taxonomy" id="1724"/>
    <lineage>
        <taxon>Bacteria</taxon>
        <taxon>Bacillati</taxon>
        <taxon>Actinomycetota</taxon>
        <taxon>Actinomycetes</taxon>
        <taxon>Mycobacteriales</taxon>
        <taxon>Corynebacteriaceae</taxon>
        <taxon>Corynebacterium</taxon>
    </lineage>
</organism>
<dbReference type="InterPro" id="IPR014636">
    <property type="entry name" value="RNaseH/PGlycerate_mutase"/>
</dbReference>
<dbReference type="NCBIfam" id="NF005567">
    <property type="entry name" value="PRK07238.1"/>
    <property type="match status" value="1"/>
</dbReference>
<evidence type="ECO:0000256" key="3">
    <source>
        <dbReference type="PIRSR" id="PIRSR613078-2"/>
    </source>
</evidence>
<protein>
    <submittedName>
        <fullName evidence="6">Putative phosphoglycerate mutase</fullName>
    </submittedName>
</protein>
<feature type="compositionally biased region" description="Basic and acidic residues" evidence="4">
    <location>
        <begin position="291"/>
        <end position="300"/>
    </location>
</feature>
<feature type="compositionally biased region" description="Polar residues" evidence="4">
    <location>
        <begin position="170"/>
        <end position="188"/>
    </location>
</feature>
<evidence type="ECO:0000256" key="2">
    <source>
        <dbReference type="PIRSR" id="PIRSR613078-1"/>
    </source>
</evidence>
<proteinExistence type="predicted"/>
<dbReference type="PANTHER" id="PTHR48100">
    <property type="entry name" value="BROAD-SPECIFICITY PHOSPHATASE YOR283W-RELATED"/>
    <property type="match status" value="1"/>
</dbReference>
<name>A0A2A9DNR8_9CORY</name>
<feature type="region of interest" description="Disordered" evidence="4">
    <location>
        <begin position="136"/>
        <end position="188"/>
    </location>
</feature>
<dbReference type="SUPFAM" id="SSF53098">
    <property type="entry name" value="Ribonuclease H-like"/>
    <property type="match status" value="1"/>
</dbReference>
<keyword evidence="7" id="KW-1185">Reference proteome</keyword>
<dbReference type="CDD" id="cd09279">
    <property type="entry name" value="RNase_HI_like"/>
    <property type="match status" value="1"/>
</dbReference>
<feature type="domain" description="RNase H type-1" evidence="5">
    <location>
        <begin position="4"/>
        <end position="145"/>
    </location>
</feature>
<dbReference type="Proteomes" id="UP000221653">
    <property type="component" value="Unassembled WGS sequence"/>
</dbReference>
<evidence type="ECO:0000259" key="5">
    <source>
        <dbReference type="PROSITE" id="PS50879"/>
    </source>
</evidence>
<dbReference type="GO" id="GO:0004523">
    <property type="term" value="F:RNA-DNA hybrid ribonuclease activity"/>
    <property type="evidence" value="ECO:0007669"/>
    <property type="project" value="InterPro"/>
</dbReference>
<dbReference type="RefSeq" id="WP_048379451.1">
    <property type="nucleotide sequence ID" value="NZ_LDYE01000003.1"/>
</dbReference>
<dbReference type="InterPro" id="IPR012337">
    <property type="entry name" value="RNaseH-like_sf"/>
</dbReference>
<comment type="caution">
    <text evidence="6">The sequence shown here is derived from an EMBL/GenBank/DDBJ whole genome shotgun (WGS) entry which is preliminary data.</text>
</comment>
<feature type="active site" description="Proton donor/acceptor" evidence="2">
    <location>
        <position position="274"/>
    </location>
</feature>
<reference evidence="6 7" key="1">
    <citation type="submission" date="2017-10" db="EMBL/GenBank/DDBJ databases">
        <title>Sequencing the genomes of 1000 actinobacteria strains.</title>
        <authorList>
            <person name="Klenk H.-P."/>
        </authorList>
    </citation>
    <scope>NUCLEOTIDE SEQUENCE [LARGE SCALE GENOMIC DNA]</scope>
    <source>
        <strain evidence="6 7">DSM 20688</strain>
    </source>
</reference>
<dbReference type="Pfam" id="PF13456">
    <property type="entry name" value="RVT_3"/>
    <property type="match status" value="1"/>
</dbReference>
<dbReference type="InterPro" id="IPR036397">
    <property type="entry name" value="RNaseH_sf"/>
</dbReference>
<dbReference type="InterPro" id="IPR013078">
    <property type="entry name" value="His_Pase_superF_clade-1"/>
</dbReference>
<dbReference type="STRING" id="1724.GCA_001044175_01271"/>
<dbReference type="EMBL" id="PDJF01000001">
    <property type="protein sequence ID" value="PFG28338.1"/>
    <property type="molecule type" value="Genomic_DNA"/>
</dbReference>
<evidence type="ECO:0000313" key="7">
    <source>
        <dbReference type="Proteomes" id="UP000221653"/>
    </source>
</evidence>
<dbReference type="PIRSF" id="PIRSF036922">
    <property type="entry name" value="RNaseH_PGAM"/>
    <property type="match status" value="1"/>
</dbReference>
<dbReference type="SUPFAM" id="SSF53254">
    <property type="entry name" value="Phosphoglycerate mutase-like"/>
    <property type="match status" value="1"/>
</dbReference>
<dbReference type="CDD" id="cd07067">
    <property type="entry name" value="HP_PGM_like"/>
    <property type="match status" value="1"/>
</dbReference>
<accession>A0A2A9DNR8</accession>